<dbReference type="EMBL" id="QSLN01000005">
    <property type="protein sequence ID" value="RDV83428.1"/>
    <property type="molecule type" value="Genomic_DNA"/>
</dbReference>
<protein>
    <submittedName>
        <fullName evidence="1">Uncharacterized protein</fullName>
    </submittedName>
</protein>
<reference evidence="1 2" key="1">
    <citation type="submission" date="2018-08" db="EMBL/GenBank/DDBJ databases">
        <title>Form III RuBisCO-mediated autotrophy in Thermodesulfobium bacteria.</title>
        <authorList>
            <person name="Toshchakov S.V."/>
            <person name="Kublanov I.V."/>
            <person name="Frolov E."/>
            <person name="Bonch-Osmolovskaya E.A."/>
            <person name="Tourova T.P."/>
            <person name="Chernych N.A."/>
            <person name="Lebedinsky A.V."/>
        </authorList>
    </citation>
    <scope>NUCLEOTIDE SEQUENCE [LARGE SCALE GENOMIC DNA]</scope>
    <source>
        <strain evidence="1 2">SR</strain>
    </source>
</reference>
<sequence>MKKALVLAIALWSLSFAFFDWSWMRQVLDRDMEAISGSVDVRVVVNGHAEEAFQELQPIGPNLFGAEAKVEKVVDGVSARASSFVQIYLPTATVK</sequence>
<organism evidence="1 2">
    <name type="scientific">Ammonifex thiophilus</name>
    <dbReference type="NCBI Taxonomy" id="444093"/>
    <lineage>
        <taxon>Bacteria</taxon>
        <taxon>Bacillati</taxon>
        <taxon>Bacillota</taxon>
        <taxon>Clostridia</taxon>
        <taxon>Thermoanaerobacterales</taxon>
        <taxon>Thermoanaerobacteraceae</taxon>
        <taxon>Ammonifex</taxon>
    </lineage>
</organism>
<gene>
    <name evidence="1" type="ORF">DXX99_05415</name>
</gene>
<dbReference type="RefSeq" id="WP_115792488.1">
    <property type="nucleotide sequence ID" value="NZ_QSLN01000005.1"/>
</dbReference>
<dbReference type="AlphaFoldDB" id="A0A3D8P3J3"/>
<proteinExistence type="predicted"/>
<evidence type="ECO:0000313" key="2">
    <source>
        <dbReference type="Proteomes" id="UP000256329"/>
    </source>
</evidence>
<name>A0A3D8P3J3_9THEO</name>
<comment type="caution">
    <text evidence="1">The sequence shown here is derived from an EMBL/GenBank/DDBJ whole genome shotgun (WGS) entry which is preliminary data.</text>
</comment>
<dbReference type="Proteomes" id="UP000256329">
    <property type="component" value="Unassembled WGS sequence"/>
</dbReference>
<keyword evidence="2" id="KW-1185">Reference proteome</keyword>
<accession>A0A3D8P3J3</accession>
<evidence type="ECO:0000313" key="1">
    <source>
        <dbReference type="EMBL" id="RDV83428.1"/>
    </source>
</evidence>